<organism evidence="2 3">
    <name type="scientific">Ligilactobacillus salivarius</name>
    <dbReference type="NCBI Taxonomy" id="1624"/>
    <lineage>
        <taxon>Bacteria</taxon>
        <taxon>Bacillati</taxon>
        <taxon>Bacillota</taxon>
        <taxon>Bacilli</taxon>
        <taxon>Lactobacillales</taxon>
        <taxon>Lactobacillaceae</taxon>
        <taxon>Ligilactobacillus</taxon>
    </lineage>
</organism>
<evidence type="ECO:0000313" key="2">
    <source>
        <dbReference type="EMBL" id="MYY64596.1"/>
    </source>
</evidence>
<dbReference type="Proteomes" id="UP000471678">
    <property type="component" value="Unassembled WGS sequence"/>
</dbReference>
<keyword evidence="1" id="KW-1133">Transmembrane helix</keyword>
<sequence>MNGKTLRLLFSVGIMVFVLFSGYLGEYDAKKYIDIILLIIALLIIPRPKLSFRL</sequence>
<dbReference type="EMBL" id="VSUB01000003">
    <property type="protein sequence ID" value="MYY64596.1"/>
    <property type="molecule type" value="Genomic_DNA"/>
</dbReference>
<name>A0A6N9IQF7_9LACO</name>
<feature type="transmembrane region" description="Helical" evidence="1">
    <location>
        <begin position="32"/>
        <end position="48"/>
    </location>
</feature>
<comment type="caution">
    <text evidence="2">The sequence shown here is derived from an EMBL/GenBank/DDBJ whole genome shotgun (WGS) entry which is preliminary data.</text>
</comment>
<accession>A0A6N9IQF7</accession>
<proteinExistence type="predicted"/>
<gene>
    <name evidence="2" type="ORF">FYL25_03995</name>
</gene>
<keyword evidence="1" id="KW-0472">Membrane</keyword>
<dbReference type="AlphaFoldDB" id="A0A6N9IQF7"/>
<evidence type="ECO:0000313" key="3">
    <source>
        <dbReference type="Proteomes" id="UP000471678"/>
    </source>
</evidence>
<feature type="transmembrane region" description="Helical" evidence="1">
    <location>
        <begin position="6"/>
        <end position="25"/>
    </location>
</feature>
<protein>
    <submittedName>
        <fullName evidence="2">Uncharacterized protein</fullName>
    </submittedName>
</protein>
<reference evidence="2 3" key="1">
    <citation type="journal article" date="2020" name="Food Funct.">
        <title>Screening of Lactobacillus salivarius strains from the feces of Chinese populations and the evaluation of their effects against intestinal inflammation in mice.</title>
        <authorList>
            <person name="Zhai Q."/>
            <person name="Shen X."/>
            <person name="Cen S."/>
            <person name="Zhang C."/>
            <person name="Tian F."/>
            <person name="Zhao J."/>
            <person name="Zhang H."/>
            <person name="Xue Y."/>
            <person name="Chen W."/>
        </authorList>
    </citation>
    <scope>NUCLEOTIDE SEQUENCE [LARGE SCALE GENOMIC DNA]</scope>
    <source>
        <strain evidence="2 3">FYNDL5_1.scaf</strain>
    </source>
</reference>
<dbReference type="RefSeq" id="WP_162853924.1">
    <property type="nucleotide sequence ID" value="NZ_VSUB01000003.1"/>
</dbReference>
<keyword evidence="1" id="KW-0812">Transmembrane</keyword>
<evidence type="ECO:0000256" key="1">
    <source>
        <dbReference type="SAM" id="Phobius"/>
    </source>
</evidence>